<name>A0ABD1Y6M2_9MARC</name>
<dbReference type="EMBL" id="JBHFFA010000006">
    <property type="protein sequence ID" value="KAL2621367.1"/>
    <property type="molecule type" value="Genomic_DNA"/>
</dbReference>
<accession>A0ABD1Y6M2</accession>
<organism evidence="1 2">
    <name type="scientific">Riccia fluitans</name>
    <dbReference type="NCBI Taxonomy" id="41844"/>
    <lineage>
        <taxon>Eukaryota</taxon>
        <taxon>Viridiplantae</taxon>
        <taxon>Streptophyta</taxon>
        <taxon>Embryophyta</taxon>
        <taxon>Marchantiophyta</taxon>
        <taxon>Marchantiopsida</taxon>
        <taxon>Marchantiidae</taxon>
        <taxon>Marchantiales</taxon>
        <taxon>Ricciaceae</taxon>
        <taxon>Riccia</taxon>
    </lineage>
</organism>
<evidence type="ECO:0000313" key="1">
    <source>
        <dbReference type="EMBL" id="KAL2621367.1"/>
    </source>
</evidence>
<keyword evidence="2" id="KW-1185">Reference proteome</keyword>
<reference evidence="1 2" key="1">
    <citation type="submission" date="2024-09" db="EMBL/GenBank/DDBJ databases">
        <title>Chromosome-scale assembly of Riccia fluitans.</title>
        <authorList>
            <person name="Paukszto L."/>
            <person name="Sawicki J."/>
            <person name="Karawczyk K."/>
            <person name="Piernik-Szablinska J."/>
            <person name="Szczecinska M."/>
            <person name="Mazdziarz M."/>
        </authorList>
    </citation>
    <scope>NUCLEOTIDE SEQUENCE [LARGE SCALE GENOMIC DNA]</scope>
    <source>
        <strain evidence="1">Rf_01</strain>
        <tissue evidence="1">Aerial parts of the thallus</tissue>
    </source>
</reference>
<proteinExistence type="predicted"/>
<dbReference type="Proteomes" id="UP001605036">
    <property type="component" value="Unassembled WGS sequence"/>
</dbReference>
<gene>
    <name evidence="1" type="ORF">R1flu_001572</name>
</gene>
<evidence type="ECO:0000313" key="2">
    <source>
        <dbReference type="Proteomes" id="UP001605036"/>
    </source>
</evidence>
<protein>
    <submittedName>
        <fullName evidence="1">Uncharacterized protein</fullName>
    </submittedName>
</protein>
<dbReference type="AlphaFoldDB" id="A0ABD1Y6M2"/>
<comment type="caution">
    <text evidence="1">The sequence shown here is derived from an EMBL/GenBank/DDBJ whole genome shotgun (WGS) entry which is preliminary data.</text>
</comment>
<sequence>MWLAQALHSTTIGSYVRYAYETLPLSYLKILLRGVPDSKHVESQRGNSEKYRTLSADPVLLSVLAAKRKHMTLEREPGPAARSVYAPWERRTFELERRCNVGRRKAAEQSRTVHPFVLFFSYSRAIMDG</sequence>